<dbReference type="InterPro" id="IPR050109">
    <property type="entry name" value="HTH-type_TetR-like_transc_reg"/>
</dbReference>
<proteinExistence type="predicted"/>
<dbReference type="RefSeq" id="WP_289505046.1">
    <property type="nucleotide sequence ID" value="NZ_CP116805.1"/>
</dbReference>
<evidence type="ECO:0000256" key="4">
    <source>
        <dbReference type="PROSITE-ProRule" id="PRU00335"/>
    </source>
</evidence>
<accession>A0AAF0BN00</accession>
<dbReference type="Pfam" id="PF00440">
    <property type="entry name" value="TetR_N"/>
    <property type="match status" value="1"/>
</dbReference>
<evidence type="ECO:0000313" key="6">
    <source>
        <dbReference type="EMBL" id="WCL55261.1"/>
    </source>
</evidence>
<dbReference type="KEGG" id="gso:PH603_05760"/>
<keyword evidence="2 4" id="KW-0238">DNA-binding</keyword>
<dbReference type="Gene3D" id="1.10.357.10">
    <property type="entry name" value="Tetracycline Repressor, domain 2"/>
    <property type="match status" value="1"/>
</dbReference>
<evidence type="ECO:0000256" key="1">
    <source>
        <dbReference type="ARBA" id="ARBA00023015"/>
    </source>
</evidence>
<dbReference type="PROSITE" id="PS50977">
    <property type="entry name" value="HTH_TETR_2"/>
    <property type="match status" value="1"/>
</dbReference>
<dbReference type="PANTHER" id="PTHR30055:SF234">
    <property type="entry name" value="HTH-TYPE TRANSCRIPTIONAL REGULATOR BETI"/>
    <property type="match status" value="1"/>
</dbReference>
<dbReference type="InterPro" id="IPR009057">
    <property type="entry name" value="Homeodomain-like_sf"/>
</dbReference>
<feature type="domain" description="HTH tetR-type" evidence="5">
    <location>
        <begin position="2"/>
        <end position="62"/>
    </location>
</feature>
<dbReference type="InterPro" id="IPR001647">
    <property type="entry name" value="HTH_TetR"/>
</dbReference>
<keyword evidence="3" id="KW-0804">Transcription</keyword>
<dbReference type="Gene3D" id="1.10.10.60">
    <property type="entry name" value="Homeodomain-like"/>
    <property type="match status" value="1"/>
</dbReference>
<reference evidence="6" key="1">
    <citation type="submission" date="2023-01" db="EMBL/GenBank/DDBJ databases">
        <title>The genome sequence of Kordiimonadaceae bacterium 6D33.</title>
        <authorList>
            <person name="Liu Y."/>
        </authorList>
    </citation>
    <scope>NUCLEOTIDE SEQUENCE</scope>
    <source>
        <strain evidence="6">6D33</strain>
    </source>
</reference>
<evidence type="ECO:0000256" key="2">
    <source>
        <dbReference type="ARBA" id="ARBA00023125"/>
    </source>
</evidence>
<dbReference type="GO" id="GO:0003700">
    <property type="term" value="F:DNA-binding transcription factor activity"/>
    <property type="evidence" value="ECO:0007669"/>
    <property type="project" value="TreeGrafter"/>
</dbReference>
<protein>
    <submittedName>
        <fullName evidence="6">Helix-turn-helix domain containing protein</fullName>
    </submittedName>
</protein>
<dbReference type="SUPFAM" id="SSF46689">
    <property type="entry name" value="Homeodomain-like"/>
    <property type="match status" value="1"/>
</dbReference>
<organism evidence="6 7">
    <name type="scientific">Gimibacter soli</name>
    <dbReference type="NCBI Taxonomy" id="3024400"/>
    <lineage>
        <taxon>Bacteria</taxon>
        <taxon>Pseudomonadati</taxon>
        <taxon>Pseudomonadota</taxon>
        <taxon>Alphaproteobacteria</taxon>
        <taxon>Kordiimonadales</taxon>
        <taxon>Temperatibacteraceae</taxon>
        <taxon>Gimibacter</taxon>
    </lineage>
</organism>
<dbReference type="EMBL" id="CP116805">
    <property type="protein sequence ID" value="WCL55261.1"/>
    <property type="molecule type" value="Genomic_DNA"/>
</dbReference>
<gene>
    <name evidence="6" type="ORF">PH603_05760</name>
</gene>
<dbReference type="PRINTS" id="PR00455">
    <property type="entry name" value="HTHTETR"/>
</dbReference>
<name>A0AAF0BN00_9PROT</name>
<dbReference type="GO" id="GO:0000976">
    <property type="term" value="F:transcription cis-regulatory region binding"/>
    <property type="evidence" value="ECO:0007669"/>
    <property type="project" value="TreeGrafter"/>
</dbReference>
<dbReference type="AlphaFoldDB" id="A0AAF0BN00"/>
<dbReference type="Proteomes" id="UP001217500">
    <property type="component" value="Chromosome"/>
</dbReference>
<dbReference type="PANTHER" id="PTHR30055">
    <property type="entry name" value="HTH-TYPE TRANSCRIPTIONAL REGULATOR RUTR"/>
    <property type="match status" value="1"/>
</dbReference>
<keyword evidence="1" id="KW-0805">Transcription regulation</keyword>
<keyword evidence="7" id="KW-1185">Reference proteome</keyword>
<evidence type="ECO:0000259" key="5">
    <source>
        <dbReference type="PROSITE" id="PS50977"/>
    </source>
</evidence>
<sequence>MDEREQKILDAAIRVFTRYGYKRTTMNDIAAEAGIVRQTLYNSYGSKEDVLRAGIRYFSDTLLAETQAAVDTAPDLAAKLDALFAHMILAPFDMMSAAPDAEDIVEGFNTAGRCEIAEANSRFEALIAGMIAPYARNFETAGVKIADMPAFIRSSAHGYKHSSLTREALVGLLEILKVSVLRLAGAA</sequence>
<feature type="DNA-binding region" description="H-T-H motif" evidence="4">
    <location>
        <begin position="25"/>
        <end position="44"/>
    </location>
</feature>
<evidence type="ECO:0000313" key="7">
    <source>
        <dbReference type="Proteomes" id="UP001217500"/>
    </source>
</evidence>
<evidence type="ECO:0000256" key="3">
    <source>
        <dbReference type="ARBA" id="ARBA00023163"/>
    </source>
</evidence>